<keyword evidence="4" id="KW-1185">Reference proteome</keyword>
<dbReference type="AlphaFoldDB" id="A0A0F6YN07"/>
<name>A0A0F6YN07_9BACT</name>
<sequence length="154" mass="16915">MNVWSEMKPESFGLGVLRAPVRELVAVVDEDAWSARRVETLVRRLGARVLTFASPLDALRMLPKLAADVLVAQRDMRELDVLELLAHARAAGARRRPGLVLLADDPSVVSAPEVALADAITTRPACDHDLPRALRIARRRRRQDAGGSARTVLQ</sequence>
<feature type="domain" description="Response regulatory" evidence="2">
    <location>
        <begin position="24"/>
        <end position="138"/>
    </location>
</feature>
<comment type="caution">
    <text evidence="1">Lacks conserved residue(s) required for the propagation of feature annotation.</text>
</comment>
<dbReference type="SUPFAM" id="SSF52172">
    <property type="entry name" value="CheY-like"/>
    <property type="match status" value="1"/>
</dbReference>
<protein>
    <recommendedName>
        <fullName evidence="2">Response regulatory domain-containing protein</fullName>
    </recommendedName>
</protein>
<dbReference type="PROSITE" id="PS50110">
    <property type="entry name" value="RESPONSE_REGULATORY"/>
    <property type="match status" value="1"/>
</dbReference>
<dbReference type="InterPro" id="IPR001789">
    <property type="entry name" value="Sig_transdc_resp-reg_receiver"/>
</dbReference>
<dbReference type="STRING" id="927083.DB32_007012"/>
<accession>A0A0F6YN07</accession>
<reference evidence="3 4" key="1">
    <citation type="submission" date="2015-03" db="EMBL/GenBank/DDBJ databases">
        <title>Genome assembly of Sandaracinus amylolyticus DSM 53668.</title>
        <authorList>
            <person name="Sharma G."/>
            <person name="Subramanian S."/>
        </authorList>
    </citation>
    <scope>NUCLEOTIDE SEQUENCE [LARGE SCALE GENOMIC DNA]</scope>
    <source>
        <strain evidence="3 4">DSM 53668</strain>
    </source>
</reference>
<proteinExistence type="predicted"/>
<dbReference type="Gene3D" id="3.40.50.2300">
    <property type="match status" value="1"/>
</dbReference>
<evidence type="ECO:0000259" key="2">
    <source>
        <dbReference type="PROSITE" id="PS50110"/>
    </source>
</evidence>
<evidence type="ECO:0000256" key="1">
    <source>
        <dbReference type="PROSITE-ProRule" id="PRU00169"/>
    </source>
</evidence>
<gene>
    <name evidence="3" type="ORF">DB32_007012</name>
</gene>
<dbReference type="RefSeq" id="WP_053236867.1">
    <property type="nucleotide sequence ID" value="NZ_CP011125.1"/>
</dbReference>
<dbReference type="InterPro" id="IPR011006">
    <property type="entry name" value="CheY-like_superfamily"/>
</dbReference>
<dbReference type="KEGG" id="samy:DB32_007012"/>
<dbReference type="Proteomes" id="UP000034883">
    <property type="component" value="Chromosome"/>
</dbReference>
<evidence type="ECO:0000313" key="3">
    <source>
        <dbReference type="EMBL" id="AKF09863.1"/>
    </source>
</evidence>
<organism evidence="3 4">
    <name type="scientific">Sandaracinus amylolyticus</name>
    <dbReference type="NCBI Taxonomy" id="927083"/>
    <lineage>
        <taxon>Bacteria</taxon>
        <taxon>Pseudomonadati</taxon>
        <taxon>Myxococcota</taxon>
        <taxon>Polyangia</taxon>
        <taxon>Polyangiales</taxon>
        <taxon>Sandaracinaceae</taxon>
        <taxon>Sandaracinus</taxon>
    </lineage>
</organism>
<dbReference type="GO" id="GO:0000160">
    <property type="term" value="P:phosphorelay signal transduction system"/>
    <property type="evidence" value="ECO:0007669"/>
    <property type="project" value="InterPro"/>
</dbReference>
<evidence type="ECO:0000313" key="4">
    <source>
        <dbReference type="Proteomes" id="UP000034883"/>
    </source>
</evidence>
<dbReference type="EMBL" id="CP011125">
    <property type="protein sequence ID" value="AKF09863.1"/>
    <property type="molecule type" value="Genomic_DNA"/>
</dbReference>